<dbReference type="EMBL" id="FOZM01000001">
    <property type="protein sequence ID" value="SFS14725.1"/>
    <property type="molecule type" value="Genomic_DNA"/>
</dbReference>
<evidence type="ECO:0000313" key="3">
    <source>
        <dbReference type="EMBL" id="SFS14725.1"/>
    </source>
</evidence>
<keyword evidence="3" id="KW-0255">Endonuclease</keyword>
<dbReference type="Gene3D" id="3.90.75.20">
    <property type="match status" value="1"/>
</dbReference>
<feature type="region of interest" description="Disordered" evidence="1">
    <location>
        <begin position="94"/>
        <end position="116"/>
    </location>
</feature>
<keyword evidence="3" id="KW-0540">Nuclease</keyword>
<feature type="compositionally biased region" description="Polar residues" evidence="1">
    <location>
        <begin position="184"/>
        <end position="195"/>
    </location>
</feature>
<name>A0A1I6MG67_9RHOB</name>
<protein>
    <submittedName>
        <fullName evidence="3">HNH endonuclease</fullName>
    </submittedName>
</protein>
<dbReference type="RefSeq" id="WP_090206497.1">
    <property type="nucleotide sequence ID" value="NZ_FOZM01000001.1"/>
</dbReference>
<feature type="region of interest" description="Disordered" evidence="1">
    <location>
        <begin position="138"/>
        <end position="195"/>
    </location>
</feature>
<sequence>MNDVDYVRDLLKQTYATEYPHEIPHPKLEEVIGSVAFDYLEGTVEGENPNGETSRDGNPYLWFKHANKSILSHRFISAVTLGKWVPRECNIDHVNHNPSDNRPSNLRITTPRDNAGNRREALLSDLASFDTVEAKLQSLKTPSHATSSDLDDHPPAEQPDTGYSLSVGPETRSGRPLYTGETKPGSSSGTYHGTTFGSWHWYPDGSVPDPNEYVKHT</sequence>
<accession>A0A1I6MG67</accession>
<feature type="compositionally biased region" description="Polar residues" evidence="1">
    <location>
        <begin position="138"/>
        <end position="148"/>
    </location>
</feature>
<dbReference type="SUPFAM" id="SSF54060">
    <property type="entry name" value="His-Me finger endonucleases"/>
    <property type="match status" value="1"/>
</dbReference>
<evidence type="ECO:0000256" key="1">
    <source>
        <dbReference type="SAM" id="MobiDB-lite"/>
    </source>
</evidence>
<dbReference type="InterPro" id="IPR003615">
    <property type="entry name" value="HNH_nuc"/>
</dbReference>
<evidence type="ECO:0000259" key="2">
    <source>
        <dbReference type="Pfam" id="PF13392"/>
    </source>
</evidence>
<dbReference type="OrthoDB" id="388551at2"/>
<organism evidence="3 4">
    <name type="scientific">Yoonia litorea</name>
    <dbReference type="NCBI Taxonomy" id="1123755"/>
    <lineage>
        <taxon>Bacteria</taxon>
        <taxon>Pseudomonadati</taxon>
        <taxon>Pseudomonadota</taxon>
        <taxon>Alphaproteobacteria</taxon>
        <taxon>Rhodobacterales</taxon>
        <taxon>Paracoccaceae</taxon>
        <taxon>Yoonia</taxon>
    </lineage>
</organism>
<reference evidence="3 4" key="1">
    <citation type="submission" date="2016-10" db="EMBL/GenBank/DDBJ databases">
        <authorList>
            <person name="de Groot N.N."/>
        </authorList>
    </citation>
    <scope>NUCLEOTIDE SEQUENCE [LARGE SCALE GENOMIC DNA]</scope>
    <source>
        <strain evidence="3 4">DSM 29433</strain>
    </source>
</reference>
<gene>
    <name evidence="3" type="ORF">SAMN05444714_1744</name>
</gene>
<dbReference type="Proteomes" id="UP000198926">
    <property type="component" value="Unassembled WGS sequence"/>
</dbReference>
<feature type="domain" description="HNH nuclease" evidence="2">
    <location>
        <begin position="73"/>
        <end position="115"/>
    </location>
</feature>
<feature type="compositionally biased region" description="Polar residues" evidence="1">
    <location>
        <begin position="96"/>
        <end position="112"/>
    </location>
</feature>
<dbReference type="STRING" id="1123755.SAMN05444714_1744"/>
<dbReference type="InterPro" id="IPR044925">
    <property type="entry name" value="His-Me_finger_sf"/>
</dbReference>
<dbReference type="AlphaFoldDB" id="A0A1I6MG67"/>
<evidence type="ECO:0000313" key="4">
    <source>
        <dbReference type="Proteomes" id="UP000198926"/>
    </source>
</evidence>
<proteinExistence type="predicted"/>
<dbReference type="Pfam" id="PF13392">
    <property type="entry name" value="HNH_3"/>
    <property type="match status" value="1"/>
</dbReference>
<dbReference type="GO" id="GO:0004519">
    <property type="term" value="F:endonuclease activity"/>
    <property type="evidence" value="ECO:0007669"/>
    <property type="project" value="UniProtKB-KW"/>
</dbReference>
<keyword evidence="3" id="KW-0378">Hydrolase</keyword>
<keyword evidence="4" id="KW-1185">Reference proteome</keyword>